<keyword evidence="2" id="KW-1133">Transmembrane helix</keyword>
<keyword evidence="2" id="KW-0472">Membrane</keyword>
<feature type="transmembrane region" description="Helical" evidence="2">
    <location>
        <begin position="73"/>
        <end position="95"/>
    </location>
</feature>
<dbReference type="RefSeq" id="WP_139467589.1">
    <property type="nucleotide sequence ID" value="NZ_JAHQRN010000005.1"/>
</dbReference>
<organism evidence="4 5">
    <name type="scientific">Brevibacterium sediminis</name>
    <dbReference type="NCBI Taxonomy" id="1857024"/>
    <lineage>
        <taxon>Bacteria</taxon>
        <taxon>Bacillati</taxon>
        <taxon>Actinomycetota</taxon>
        <taxon>Actinomycetes</taxon>
        <taxon>Micrococcales</taxon>
        <taxon>Brevibacteriaceae</taxon>
        <taxon>Brevibacterium</taxon>
    </lineage>
</organism>
<dbReference type="Proteomes" id="UP000314223">
    <property type="component" value="Unassembled WGS sequence"/>
</dbReference>
<reference evidence="4 5" key="1">
    <citation type="submission" date="2019-06" db="EMBL/GenBank/DDBJ databases">
        <authorList>
            <person name="Mardanova A.M."/>
            <person name="Pudova D.S."/>
            <person name="Shagimardanova E.I."/>
            <person name="Gogoleva N.E."/>
            <person name="Lutfullin M.T."/>
            <person name="Hadieva G.F."/>
            <person name="Sharipova M.R."/>
        </authorList>
    </citation>
    <scope>NUCLEOTIDE SEQUENCE [LARGE SCALE GENOMIC DNA]</scope>
    <source>
        <strain evidence="4 5">MG-1</strain>
    </source>
</reference>
<proteinExistence type="inferred from homology"/>
<evidence type="ECO:0000313" key="5">
    <source>
        <dbReference type="Proteomes" id="UP000314223"/>
    </source>
</evidence>
<dbReference type="Pfam" id="PF03109">
    <property type="entry name" value="ABC1"/>
    <property type="match status" value="1"/>
</dbReference>
<sequence>MLTVAALLSIVILGSVLGLLSRRLLGPDVGLLRSILVGMLVFSSGGAFITHVARLNGIFSPEVSYESLDQVQLLIFAGFMCLAILALSTIVLFVLEVIMPTGTLPGARGAVIGIRGWTRRTGRIFTVIRAAMSSGLHRSLTSGLKPDDTRFAASLVVFLNSAGTTFVKLGQFLSTRTDILPPTLTSALGTLQADAERLPFAQVKGVIAAELGADWEEAFASVDPTPLAAASLAQVHRAVLETGTEVAIKVRRPRAVAAVSVDSDILLRLSTHLLKRYEWARAMGLGELAHGFVESLDEELDYRVEARNLDMAAASLGSREGVRVPAVQHELSGASILVTDFIPGRTLGQAALEGYPRLGDRERSAAARRLCLSTIRSILVTGIFHADLHPGNIMITEDGDLVFLDFGSIGILDDESRNALALILHAVVVDDAATAADAILLAFDAQENVDVDLLRRDIGRIITVLRVHGRIDSAMFRQLLAVLSDHGIGVPGDLAAALRTLASIEESVTGLDPQQTLLSIVRRELPAITAAVIAPERMSAKSVGAAGVAALTARRLPGRVEQVSREMAAGRFSVRPQLFTSAAERSWLRGVLSEFTAVLLACTAVIAAILLFGMDGGLKISTDLTMYQGLGALFVFAGTMIALRAVIRLFLKK</sequence>
<dbReference type="EMBL" id="VDMQ01000002">
    <property type="protein sequence ID" value="TNM56786.1"/>
    <property type="molecule type" value="Genomic_DNA"/>
</dbReference>
<dbReference type="InterPro" id="IPR004147">
    <property type="entry name" value="ABC1_dom"/>
</dbReference>
<evidence type="ECO:0000256" key="2">
    <source>
        <dbReference type="SAM" id="Phobius"/>
    </source>
</evidence>
<dbReference type="SUPFAM" id="SSF56112">
    <property type="entry name" value="Protein kinase-like (PK-like)"/>
    <property type="match status" value="1"/>
</dbReference>
<feature type="transmembrane region" description="Helical" evidence="2">
    <location>
        <begin position="595"/>
        <end position="614"/>
    </location>
</feature>
<accession>A0A5C4X4U7</accession>
<dbReference type="PANTHER" id="PTHR10566">
    <property type="entry name" value="CHAPERONE-ACTIVITY OF BC1 COMPLEX CABC1 -RELATED"/>
    <property type="match status" value="1"/>
</dbReference>
<dbReference type="InterPro" id="IPR011009">
    <property type="entry name" value="Kinase-like_dom_sf"/>
</dbReference>
<comment type="similarity">
    <text evidence="1">Belongs to the protein kinase superfamily. ADCK protein kinase family.</text>
</comment>
<feature type="transmembrane region" description="Helical" evidence="2">
    <location>
        <begin position="34"/>
        <end position="53"/>
    </location>
</feature>
<keyword evidence="4" id="KW-0418">Kinase</keyword>
<dbReference type="CDD" id="cd05121">
    <property type="entry name" value="ABC1_ADCK3-like"/>
    <property type="match status" value="1"/>
</dbReference>
<dbReference type="AlphaFoldDB" id="A0A5C4X4U7"/>
<evidence type="ECO:0000256" key="1">
    <source>
        <dbReference type="ARBA" id="ARBA00009670"/>
    </source>
</evidence>
<dbReference type="Gene3D" id="1.10.510.10">
    <property type="entry name" value="Transferase(Phosphotransferase) domain 1"/>
    <property type="match status" value="1"/>
</dbReference>
<keyword evidence="2" id="KW-0812">Transmembrane</keyword>
<gene>
    <name evidence="4" type="ORF">FHQ09_04165</name>
</gene>
<name>A0A5C4X4U7_9MICO</name>
<dbReference type="InterPro" id="IPR050154">
    <property type="entry name" value="UbiB_kinase"/>
</dbReference>
<evidence type="ECO:0000313" key="4">
    <source>
        <dbReference type="EMBL" id="TNM56786.1"/>
    </source>
</evidence>
<protein>
    <submittedName>
        <fullName evidence="4">AarF/ABC1/UbiB kinase family protein</fullName>
    </submittedName>
</protein>
<feature type="transmembrane region" description="Helical" evidence="2">
    <location>
        <begin position="626"/>
        <end position="647"/>
    </location>
</feature>
<evidence type="ECO:0000259" key="3">
    <source>
        <dbReference type="Pfam" id="PF03109"/>
    </source>
</evidence>
<keyword evidence="4" id="KW-0808">Transferase</keyword>
<dbReference type="GO" id="GO:0016301">
    <property type="term" value="F:kinase activity"/>
    <property type="evidence" value="ECO:0007669"/>
    <property type="project" value="UniProtKB-KW"/>
</dbReference>
<comment type="caution">
    <text evidence="4">The sequence shown here is derived from an EMBL/GenBank/DDBJ whole genome shotgun (WGS) entry which is preliminary data.</text>
</comment>
<feature type="domain" description="ABC1 atypical kinase-like" evidence="3">
    <location>
        <begin position="191"/>
        <end position="435"/>
    </location>
</feature>
<dbReference type="PANTHER" id="PTHR10566:SF113">
    <property type="entry name" value="PROTEIN ACTIVITY OF BC1 COMPLEX KINASE 7, CHLOROPLASTIC"/>
    <property type="match status" value="1"/>
</dbReference>